<name>A0A2G9SBB2_AQUCT</name>
<dbReference type="OrthoDB" id="68020at2759"/>
<organism evidence="2 3">
    <name type="scientific">Aquarana catesbeiana</name>
    <name type="common">American bullfrog</name>
    <name type="synonym">Rana catesbeiana</name>
    <dbReference type="NCBI Taxonomy" id="8400"/>
    <lineage>
        <taxon>Eukaryota</taxon>
        <taxon>Metazoa</taxon>
        <taxon>Chordata</taxon>
        <taxon>Craniata</taxon>
        <taxon>Vertebrata</taxon>
        <taxon>Euteleostomi</taxon>
        <taxon>Amphibia</taxon>
        <taxon>Batrachia</taxon>
        <taxon>Anura</taxon>
        <taxon>Neobatrachia</taxon>
        <taxon>Ranoidea</taxon>
        <taxon>Ranidae</taxon>
        <taxon>Aquarana</taxon>
    </lineage>
</organism>
<feature type="non-terminal residue" evidence="2">
    <location>
        <position position="252"/>
    </location>
</feature>
<reference evidence="3" key="1">
    <citation type="journal article" date="2017" name="Nat. Commun.">
        <title>The North American bullfrog draft genome provides insight into hormonal regulation of long noncoding RNA.</title>
        <authorList>
            <person name="Hammond S.A."/>
            <person name="Warren R.L."/>
            <person name="Vandervalk B.P."/>
            <person name="Kucuk E."/>
            <person name="Khan H."/>
            <person name="Gibb E.A."/>
            <person name="Pandoh P."/>
            <person name="Kirk H."/>
            <person name="Zhao Y."/>
            <person name="Jones M."/>
            <person name="Mungall A.J."/>
            <person name="Coope R."/>
            <person name="Pleasance S."/>
            <person name="Moore R.A."/>
            <person name="Holt R.A."/>
            <person name="Round J.M."/>
            <person name="Ohora S."/>
            <person name="Walle B.V."/>
            <person name="Veldhoen N."/>
            <person name="Helbing C.C."/>
            <person name="Birol I."/>
        </authorList>
    </citation>
    <scope>NUCLEOTIDE SEQUENCE [LARGE SCALE GENOMIC DNA]</scope>
</reference>
<gene>
    <name evidence="2" type="ORF">AB205_0184250</name>
</gene>
<feature type="region of interest" description="Disordered" evidence="1">
    <location>
        <begin position="130"/>
        <end position="163"/>
    </location>
</feature>
<accession>A0A2G9SBB2</accession>
<feature type="compositionally biased region" description="Basic and acidic residues" evidence="1">
    <location>
        <begin position="153"/>
        <end position="163"/>
    </location>
</feature>
<keyword evidence="3" id="KW-1185">Reference proteome</keyword>
<dbReference type="GO" id="GO:0000127">
    <property type="term" value="C:transcription factor TFIIIC complex"/>
    <property type="evidence" value="ECO:0007669"/>
    <property type="project" value="InterPro"/>
</dbReference>
<dbReference type="PANTHER" id="PTHR15180">
    <property type="entry name" value="GENERAL TRANSCRIPTION FACTOR 3C POLYPEPTIDE 1"/>
    <property type="match status" value="1"/>
</dbReference>
<dbReference type="PANTHER" id="PTHR15180:SF1">
    <property type="entry name" value="GENERAL TRANSCRIPTION FACTOR 3C POLYPEPTIDE 1"/>
    <property type="match status" value="1"/>
</dbReference>
<proteinExistence type="predicted"/>
<dbReference type="EMBL" id="KV925152">
    <property type="protein sequence ID" value="PIO36701.1"/>
    <property type="molecule type" value="Genomic_DNA"/>
</dbReference>
<evidence type="ECO:0000256" key="1">
    <source>
        <dbReference type="SAM" id="MobiDB-lite"/>
    </source>
</evidence>
<evidence type="ECO:0000313" key="3">
    <source>
        <dbReference type="Proteomes" id="UP000228934"/>
    </source>
</evidence>
<dbReference type="GO" id="GO:0042791">
    <property type="term" value="P:5S class rRNA transcription by RNA polymerase III"/>
    <property type="evidence" value="ECO:0007669"/>
    <property type="project" value="TreeGrafter"/>
</dbReference>
<dbReference type="InterPro" id="IPR044210">
    <property type="entry name" value="Tfc3-like"/>
</dbReference>
<dbReference type="Proteomes" id="UP000228934">
    <property type="component" value="Unassembled WGS sequence"/>
</dbReference>
<dbReference type="GO" id="GO:0006384">
    <property type="term" value="P:transcription initiation at RNA polymerase III promoter"/>
    <property type="evidence" value="ECO:0007669"/>
    <property type="project" value="InterPro"/>
</dbReference>
<dbReference type="AlphaFoldDB" id="A0A2G9SBB2"/>
<protein>
    <submittedName>
        <fullName evidence="2">Uncharacterized protein</fullName>
    </submittedName>
</protein>
<sequence length="252" mass="28930">MDAESEERQNLERKCNILESVMGSKAVVDDGLIPGDGLGAGGLDSSFYSHLKRNWIWISYIVNNHKKTKYAQQGFTLRLQTFLNKPMLLLGSKGKQERIFGDMNMSESGELVEIVKESTVCRNKRVCGGKNRKRKKLKQHVEKKQKAKQKKKEKTEEKIKRSRYHDEADQSALQRMTRLRVAWTAQEDGLLMLCRIASNILNRKKCLLDIGNMCLKKCKANVNINDILLFDLFQALELYHLTATSHPHPLIN</sequence>
<dbReference type="GO" id="GO:0003677">
    <property type="term" value="F:DNA binding"/>
    <property type="evidence" value="ECO:0007669"/>
    <property type="project" value="InterPro"/>
</dbReference>
<evidence type="ECO:0000313" key="2">
    <source>
        <dbReference type="EMBL" id="PIO36701.1"/>
    </source>
</evidence>